<dbReference type="SUPFAM" id="SSF47384">
    <property type="entry name" value="Homodimeric domain of signal transducing histidine kinase"/>
    <property type="match status" value="1"/>
</dbReference>
<evidence type="ECO:0000259" key="4">
    <source>
        <dbReference type="PROSITE" id="PS50109"/>
    </source>
</evidence>
<keyword evidence="6" id="KW-1185">Reference proteome</keyword>
<feature type="chain" id="PRO_5015135996" evidence="3">
    <location>
        <begin position="23"/>
        <end position="1025"/>
    </location>
</feature>
<dbReference type="RefSeq" id="WP_106593460.1">
    <property type="nucleotide sequence ID" value="NZ_PYAS01000001.1"/>
</dbReference>
<evidence type="ECO:0000313" key="5">
    <source>
        <dbReference type="EMBL" id="PSL33766.1"/>
    </source>
</evidence>
<keyword evidence="5" id="KW-0418">Kinase</keyword>
<proteinExistence type="predicted"/>
<comment type="caution">
    <text evidence="5">The sequence shown here is derived from an EMBL/GenBank/DDBJ whole genome shotgun (WGS) entry which is preliminary data.</text>
</comment>
<dbReference type="InterPro" id="IPR003594">
    <property type="entry name" value="HATPase_dom"/>
</dbReference>
<name>A0A2P8GIG2_9BACT</name>
<dbReference type="SUPFAM" id="SSF82171">
    <property type="entry name" value="DPP6 N-terminal domain-like"/>
    <property type="match status" value="1"/>
</dbReference>
<reference evidence="5 6" key="1">
    <citation type="submission" date="2018-03" db="EMBL/GenBank/DDBJ databases">
        <title>Genomic Encyclopedia of Archaeal and Bacterial Type Strains, Phase II (KMG-II): from individual species to whole genera.</title>
        <authorList>
            <person name="Goeker M."/>
        </authorList>
    </citation>
    <scope>NUCLEOTIDE SEQUENCE [LARGE SCALE GENOMIC DNA]</scope>
    <source>
        <strain evidence="5 6">DSM 29057</strain>
    </source>
</reference>
<keyword evidence="2" id="KW-0472">Membrane</keyword>
<evidence type="ECO:0000256" key="1">
    <source>
        <dbReference type="ARBA" id="ARBA00022553"/>
    </source>
</evidence>
<keyword evidence="3" id="KW-0732">Signal</keyword>
<dbReference type="PROSITE" id="PS50109">
    <property type="entry name" value="HIS_KIN"/>
    <property type="match status" value="1"/>
</dbReference>
<dbReference type="InterPro" id="IPR015943">
    <property type="entry name" value="WD40/YVTN_repeat-like_dom_sf"/>
</dbReference>
<dbReference type="Proteomes" id="UP000241964">
    <property type="component" value="Unassembled WGS sequence"/>
</dbReference>
<feature type="signal peptide" evidence="3">
    <location>
        <begin position="1"/>
        <end position="22"/>
    </location>
</feature>
<dbReference type="OrthoDB" id="900403at2"/>
<keyword evidence="2" id="KW-1133">Transmembrane helix</keyword>
<dbReference type="EMBL" id="PYAS01000001">
    <property type="protein sequence ID" value="PSL33766.1"/>
    <property type="molecule type" value="Genomic_DNA"/>
</dbReference>
<keyword evidence="2" id="KW-0812">Transmembrane</keyword>
<evidence type="ECO:0000313" key="6">
    <source>
        <dbReference type="Proteomes" id="UP000241964"/>
    </source>
</evidence>
<feature type="transmembrane region" description="Helical" evidence="2">
    <location>
        <begin position="735"/>
        <end position="757"/>
    </location>
</feature>
<dbReference type="Gene3D" id="2.60.40.10">
    <property type="entry name" value="Immunoglobulins"/>
    <property type="match status" value="1"/>
</dbReference>
<gene>
    <name evidence="5" type="ORF">CLV60_101135</name>
</gene>
<dbReference type="Pfam" id="PF02518">
    <property type="entry name" value="HATPase_c"/>
    <property type="match status" value="1"/>
</dbReference>
<sequence>MSIFYVPYLFSIICLLSLSLHAQDNESWTGTNFNSENGLPQNSVTMSFMDDNGYLWMVTQAGIVRYDGRGFRLFDNSNSGLLRNRYLSLGKDGDGRIFCIDDNVQLSYYDDRNGFSKPVKSADAIGATKSGLVHLDHVDLGGMARYTQKLSHSQYADALRFFFHETRKGKGFILNENTIAGYVSNNKVRWIDSLEIFPYFSQPVGRIGDVLCYFSSDRDIVLLDSNGVRAKKKTPIAIPWDKLRVNPSLSFFCQQDEALLFHNEGTIYEVTLTGGELEFRHLITLKYIPSITSIRYYPRQGMLIAGSNSNGVYILRRKQLGAVGKNPLNANAFYAMAPYGKNQVLPVSGQLPGSPSIPGVEDSYNRYTLLRDRNRHYWYANGMTLVTADEQLNVLRKIPLTGVLSSLGEDERGAIWLIEGELQFGYRKNRFGRVRGNTVETYPLQGIAGKNMQSFISLGNQTFWIVGTGICMWVDAKNRKQRIYHAFDNIELRTVYRDKKGNIWVGSYGNGYYLFRNGRFTKMPEDDAHHLKIVHSFLEDDKGFIWMTTNNGLFQCAVNDLYDYASGKSRQVYQHYYGKESGLKTTEFNGGCTPSGLRLDNGTFAFPSMSGVVMFHPDSIRPVLPASKIFIEQVLLDGKPADAQALSRIAPTFKRLELTVSSPFFGSSNNLNIKYNIEGLDDRWYPLPENDRIVLNTLTYGRYKLRLRKEAGFGTGNFVTAELPLVVMPFFYQTWWFYLLMIACVIAIIAVIVKMRYRYLLRQRNRLETEVKDRTRELTYQSKLMEKLTVSIAHDLKSPLYFLSKVTGHLRDNVQRENFSGIDQTSSEIKNTADQVYQFVEEFNLWASSFTEGFSVNKTSFPLDGLLQELGLFFREMLDANGNRLILHAYAHYTLHTDRELLKVILRNVIDNANKHSHECNITISASAEADGHVAITIADTGDGMSEPVLKRIHDRIALASTAAGIERNSRLGYQMIIDFANRLDVKLDVHSERGTGTSVTLRVQGTVNDANLSSGLAEQVVGAG</sequence>
<evidence type="ECO:0000256" key="3">
    <source>
        <dbReference type="SAM" id="SignalP"/>
    </source>
</evidence>
<dbReference type="InterPro" id="IPR036890">
    <property type="entry name" value="HATPase_C_sf"/>
</dbReference>
<dbReference type="Gene3D" id="2.130.10.10">
    <property type="entry name" value="YVTN repeat-like/Quinoprotein amine dehydrogenase"/>
    <property type="match status" value="2"/>
</dbReference>
<dbReference type="SUPFAM" id="SSF55874">
    <property type="entry name" value="ATPase domain of HSP90 chaperone/DNA topoisomerase II/histidine kinase"/>
    <property type="match status" value="1"/>
</dbReference>
<protein>
    <submittedName>
        <fullName evidence="5">Signal transduction histidine kinase</fullName>
    </submittedName>
</protein>
<dbReference type="PANTHER" id="PTHR43547">
    <property type="entry name" value="TWO-COMPONENT HISTIDINE KINASE"/>
    <property type="match status" value="1"/>
</dbReference>
<accession>A0A2P8GIG2</accession>
<dbReference type="Gene3D" id="3.30.565.10">
    <property type="entry name" value="Histidine kinase-like ATPase, C-terminal domain"/>
    <property type="match status" value="1"/>
</dbReference>
<dbReference type="InterPro" id="IPR036097">
    <property type="entry name" value="HisK_dim/P_sf"/>
</dbReference>
<keyword evidence="5" id="KW-0808">Transferase</keyword>
<dbReference type="InterPro" id="IPR013783">
    <property type="entry name" value="Ig-like_fold"/>
</dbReference>
<feature type="domain" description="Histidine kinase" evidence="4">
    <location>
        <begin position="791"/>
        <end position="1008"/>
    </location>
</feature>
<dbReference type="SMART" id="SM00387">
    <property type="entry name" value="HATPase_c"/>
    <property type="match status" value="1"/>
</dbReference>
<dbReference type="InterPro" id="IPR005467">
    <property type="entry name" value="His_kinase_dom"/>
</dbReference>
<dbReference type="GO" id="GO:0000155">
    <property type="term" value="F:phosphorelay sensor kinase activity"/>
    <property type="evidence" value="ECO:0007669"/>
    <property type="project" value="InterPro"/>
</dbReference>
<dbReference type="SUPFAM" id="SSF63829">
    <property type="entry name" value="Calcium-dependent phosphotriesterase"/>
    <property type="match status" value="1"/>
</dbReference>
<keyword evidence="1" id="KW-0597">Phosphoprotein</keyword>
<dbReference type="PANTHER" id="PTHR43547:SF2">
    <property type="entry name" value="HYBRID SIGNAL TRANSDUCTION HISTIDINE KINASE C"/>
    <property type="match status" value="1"/>
</dbReference>
<organism evidence="5 6">
    <name type="scientific">Dyadobacter jiangsuensis</name>
    <dbReference type="NCBI Taxonomy" id="1591085"/>
    <lineage>
        <taxon>Bacteria</taxon>
        <taxon>Pseudomonadati</taxon>
        <taxon>Bacteroidota</taxon>
        <taxon>Cytophagia</taxon>
        <taxon>Cytophagales</taxon>
        <taxon>Spirosomataceae</taxon>
        <taxon>Dyadobacter</taxon>
    </lineage>
</organism>
<evidence type="ECO:0000256" key="2">
    <source>
        <dbReference type="SAM" id="Phobius"/>
    </source>
</evidence>
<dbReference type="AlphaFoldDB" id="A0A2P8GIG2"/>